<reference evidence="3" key="1">
    <citation type="submission" date="2021-06" db="EMBL/GenBank/DDBJ databases">
        <authorList>
            <person name="Kallberg Y."/>
            <person name="Tangrot J."/>
            <person name="Rosling A."/>
        </authorList>
    </citation>
    <scope>NUCLEOTIDE SEQUENCE</scope>
    <source>
        <strain evidence="3">FL966</strain>
    </source>
</reference>
<evidence type="ECO:0000313" key="3">
    <source>
        <dbReference type="EMBL" id="CAG8698044.1"/>
    </source>
</evidence>
<dbReference type="InterPro" id="IPR000095">
    <property type="entry name" value="CRIB_dom"/>
</dbReference>
<name>A0A9N9HNM5_9GLOM</name>
<dbReference type="InterPro" id="IPR036936">
    <property type="entry name" value="CRIB_dom_sf"/>
</dbReference>
<comment type="caution">
    <text evidence="3">The sequence shown here is derived from an EMBL/GenBank/DDBJ whole genome shotgun (WGS) entry which is preliminary data.</text>
</comment>
<evidence type="ECO:0000259" key="2">
    <source>
        <dbReference type="PROSITE" id="PS50108"/>
    </source>
</evidence>
<gene>
    <name evidence="3" type="ORF">CPELLU_LOCUS11666</name>
</gene>
<dbReference type="PROSITE" id="PS50108">
    <property type="entry name" value="CRIB"/>
    <property type="match status" value="1"/>
</dbReference>
<dbReference type="AlphaFoldDB" id="A0A9N9HNM5"/>
<keyword evidence="4" id="KW-1185">Reference proteome</keyword>
<evidence type="ECO:0000313" key="4">
    <source>
        <dbReference type="Proteomes" id="UP000789759"/>
    </source>
</evidence>
<dbReference type="Gene3D" id="3.90.810.10">
    <property type="entry name" value="CRIB domain"/>
    <property type="match status" value="1"/>
</dbReference>
<feature type="region of interest" description="Disordered" evidence="1">
    <location>
        <begin position="1"/>
        <end position="46"/>
    </location>
</feature>
<evidence type="ECO:0000256" key="1">
    <source>
        <dbReference type="SAM" id="MobiDB-lite"/>
    </source>
</evidence>
<accession>A0A9N9HNM5</accession>
<protein>
    <submittedName>
        <fullName evidence="3">13026_t:CDS:1</fullName>
    </submittedName>
</protein>
<feature type="domain" description="CRIB" evidence="2">
    <location>
        <begin position="55"/>
        <end position="68"/>
    </location>
</feature>
<organism evidence="3 4">
    <name type="scientific">Cetraspora pellucida</name>
    <dbReference type="NCBI Taxonomy" id="1433469"/>
    <lineage>
        <taxon>Eukaryota</taxon>
        <taxon>Fungi</taxon>
        <taxon>Fungi incertae sedis</taxon>
        <taxon>Mucoromycota</taxon>
        <taxon>Glomeromycotina</taxon>
        <taxon>Glomeromycetes</taxon>
        <taxon>Diversisporales</taxon>
        <taxon>Gigasporaceae</taxon>
        <taxon>Cetraspora</taxon>
    </lineage>
</organism>
<dbReference type="EMBL" id="CAJVQA010010548">
    <property type="protein sequence ID" value="CAG8698044.1"/>
    <property type="molecule type" value="Genomic_DNA"/>
</dbReference>
<sequence length="140" mass="15405">MGNCTSSNKKSKDMGISSQSLNPKRKLNFFHDNDHKNTKTTKTFKRPKKIHKAIISLPSNFQHTGHIGIAEMRSGKVDPERVKTQMAEVAAALLTITSSISSQNKPVVNPMDEVMAALKMPADGNLNDFIINNSNDLKVA</sequence>
<dbReference type="Proteomes" id="UP000789759">
    <property type="component" value="Unassembled WGS sequence"/>
</dbReference>
<dbReference type="OrthoDB" id="5559822at2759"/>
<proteinExistence type="predicted"/>